<evidence type="ECO:0000313" key="7">
    <source>
        <dbReference type="Proteomes" id="UP001310594"/>
    </source>
</evidence>
<feature type="transmembrane region" description="Helical" evidence="5">
    <location>
        <begin position="24"/>
        <end position="43"/>
    </location>
</feature>
<accession>A0AAN7ZRP9</accession>
<feature type="transmembrane region" description="Helical" evidence="5">
    <location>
        <begin position="64"/>
        <end position="81"/>
    </location>
</feature>
<feature type="transmembrane region" description="Helical" evidence="5">
    <location>
        <begin position="127"/>
        <end position="145"/>
    </location>
</feature>
<evidence type="ECO:0000313" key="6">
    <source>
        <dbReference type="EMBL" id="KAK5693727.1"/>
    </source>
</evidence>
<evidence type="ECO:0000256" key="2">
    <source>
        <dbReference type="ARBA" id="ARBA00022692"/>
    </source>
</evidence>
<dbReference type="EMBL" id="JAVRQU010000017">
    <property type="protein sequence ID" value="KAK5693727.1"/>
    <property type="molecule type" value="Genomic_DNA"/>
</dbReference>
<feature type="transmembrane region" description="Helical" evidence="5">
    <location>
        <begin position="101"/>
        <end position="120"/>
    </location>
</feature>
<keyword evidence="3 5" id="KW-1133">Transmembrane helix</keyword>
<dbReference type="Proteomes" id="UP001310594">
    <property type="component" value="Unassembled WGS sequence"/>
</dbReference>
<keyword evidence="6" id="KW-0762">Sugar transport</keyword>
<dbReference type="FunFam" id="1.20.1250.20:FF:000196">
    <property type="entry name" value="MFS toxin efflux pump (AflT)"/>
    <property type="match status" value="1"/>
</dbReference>
<protein>
    <submittedName>
        <fullName evidence="6">MFS sugar transporter</fullName>
    </submittedName>
</protein>
<keyword evidence="6" id="KW-0813">Transport</keyword>
<gene>
    <name evidence="6" type="primary">MFS1_2</name>
    <name evidence="6" type="ORF">LTR97_010297</name>
</gene>
<dbReference type="PANTHER" id="PTHR23501">
    <property type="entry name" value="MAJOR FACILITATOR SUPERFAMILY"/>
    <property type="match status" value="1"/>
</dbReference>
<dbReference type="Gene3D" id="1.20.1250.20">
    <property type="entry name" value="MFS general substrate transporter like domains"/>
    <property type="match status" value="1"/>
</dbReference>
<feature type="transmembrane region" description="Helical" evidence="5">
    <location>
        <begin position="187"/>
        <end position="211"/>
    </location>
</feature>
<organism evidence="6 7">
    <name type="scientific">Elasticomyces elasticus</name>
    <dbReference type="NCBI Taxonomy" id="574655"/>
    <lineage>
        <taxon>Eukaryota</taxon>
        <taxon>Fungi</taxon>
        <taxon>Dikarya</taxon>
        <taxon>Ascomycota</taxon>
        <taxon>Pezizomycotina</taxon>
        <taxon>Dothideomycetes</taxon>
        <taxon>Dothideomycetidae</taxon>
        <taxon>Mycosphaerellales</taxon>
        <taxon>Teratosphaeriaceae</taxon>
        <taxon>Elasticomyces</taxon>
    </lineage>
</organism>
<dbReference type="PANTHER" id="PTHR23501:SF199">
    <property type="entry name" value="MFS EFFLUX TRANSPORTER INPD-RELATED"/>
    <property type="match status" value="1"/>
</dbReference>
<dbReference type="SUPFAM" id="SSF103473">
    <property type="entry name" value="MFS general substrate transporter"/>
    <property type="match status" value="1"/>
</dbReference>
<dbReference type="AlphaFoldDB" id="A0AAN7ZRP9"/>
<reference evidence="6" key="1">
    <citation type="submission" date="2023-08" db="EMBL/GenBank/DDBJ databases">
        <title>Black Yeasts Isolated from many extreme environments.</title>
        <authorList>
            <person name="Coleine C."/>
            <person name="Stajich J.E."/>
            <person name="Selbmann L."/>
        </authorList>
    </citation>
    <scope>NUCLEOTIDE SEQUENCE</scope>
    <source>
        <strain evidence="6">CCFEE 5810</strain>
    </source>
</reference>
<evidence type="ECO:0000256" key="4">
    <source>
        <dbReference type="ARBA" id="ARBA00023136"/>
    </source>
</evidence>
<comment type="subcellular location">
    <subcellularLocation>
        <location evidence="1">Membrane</location>
        <topology evidence="1">Multi-pass membrane protein</topology>
    </subcellularLocation>
</comment>
<feature type="transmembrane region" description="Helical" evidence="5">
    <location>
        <begin position="157"/>
        <end position="180"/>
    </location>
</feature>
<evidence type="ECO:0000256" key="5">
    <source>
        <dbReference type="SAM" id="Phobius"/>
    </source>
</evidence>
<feature type="transmembrane region" description="Helical" evidence="5">
    <location>
        <begin position="263"/>
        <end position="282"/>
    </location>
</feature>
<keyword evidence="2 5" id="KW-0812">Transmembrane</keyword>
<evidence type="ECO:0000256" key="1">
    <source>
        <dbReference type="ARBA" id="ARBA00004141"/>
    </source>
</evidence>
<proteinExistence type="predicted"/>
<dbReference type="GO" id="GO:0022857">
    <property type="term" value="F:transmembrane transporter activity"/>
    <property type="evidence" value="ECO:0007669"/>
    <property type="project" value="TreeGrafter"/>
</dbReference>
<sequence length="295" mass="31392">MIVCLLLALQWGGSKYPWKNGTIIALLVLFAVLLVIFVGIQFWKQDNATVPPRVLRQRSVASSAWFGATLGAAFFIFVYYLPIWFQAIKGTSAVGSGIRNIPMILALVIFSAIAGGLVTYLGYYTPFVIASTILMSIGAGLLATLKVDSSSGEWIGYQVLFGAGVGLGMQQVLVAVQTVLPTEDIPIGTAIVMFSQTLGGALFISVAQNVFTNTLLSNLKKVVPGLDPAVIMATGATSLKTVIPAEYYAGVQVAYNSSLQNCFYVAVAMSVISLIGAVFLEWKSVKGKKIEMAVA</sequence>
<evidence type="ECO:0000256" key="3">
    <source>
        <dbReference type="ARBA" id="ARBA00022989"/>
    </source>
</evidence>
<comment type="caution">
    <text evidence="6">The sequence shown here is derived from an EMBL/GenBank/DDBJ whole genome shotgun (WGS) entry which is preliminary data.</text>
</comment>
<dbReference type="GO" id="GO:0005886">
    <property type="term" value="C:plasma membrane"/>
    <property type="evidence" value="ECO:0007669"/>
    <property type="project" value="TreeGrafter"/>
</dbReference>
<keyword evidence="4 5" id="KW-0472">Membrane</keyword>
<dbReference type="InterPro" id="IPR036259">
    <property type="entry name" value="MFS_trans_sf"/>
</dbReference>
<name>A0AAN7ZRP9_9PEZI</name>